<evidence type="ECO:0000256" key="2">
    <source>
        <dbReference type="ARBA" id="ARBA00009285"/>
    </source>
</evidence>
<dbReference type="InterPro" id="IPR018222">
    <property type="entry name" value="Nuclear_transport_factor_2_euk"/>
</dbReference>
<evidence type="ECO:0000313" key="8">
    <source>
        <dbReference type="RefSeq" id="XP_030376268.1"/>
    </source>
</evidence>
<name>A0A6J2TMA8_DROLE</name>
<sequence length="631" mass="70946">MKVPKYPNENNVDNVRRMRMKPLATINNMRYPEATSAESYKVIVKSETRDKRTLMAAEFRDVLNLIHVRESAQKKSGASVTGWYTVTIKNCSGVSNEAIMLALNYVLVPVAVNPYNFKRASTQDGDCVQFVVDNTLMANRLKRLKTAVAVLYTCQPLDIHVAVGLPVNVKSPIFSPSLLDALKVTLHGRYNAQTKTLNLSCFHAAAELREKFLALSVTPVLERVLQLLSLEFPELVELNLSDNFLETLRAFDAMATKLPSTLQQLDFTNNRIEKLSDLIYVRDLRLKSLRLFGNRVAKSKLRELHSLLPNVHMIDGIEADSLCVDPKPTFSLTPNIVSLAKQFVNSFYTLYDNIQCRLKLTQYYDKRVIFSMTTSPDVLSDVSVYRMYDRNLLRLQSPMSRQMKLVESSFQLVRALGCLPETKHNSNGICLDVMHNDRKSCIITISGTFMERQVNAQYWKERSFQRTFVIQKSGNNWLIINDMLTINSKTKGNGAPHSKLLGYDELLLNTSALDIADGTPFDKDINSNNKIMKIGEQISSEQQAVGGSAAVEQAPIRLKQVVQVAVEPKPTVLVTPTPPISPQAIENVMPPLIPVVRHDFDDLIDEDELLGGIESDGALCIDEDYEDIDLL</sequence>
<dbReference type="InterPro" id="IPR032710">
    <property type="entry name" value="NTF2-like_dom_sf"/>
</dbReference>
<accession>A0A6J2TMA8</accession>
<evidence type="ECO:0000313" key="7">
    <source>
        <dbReference type="Proteomes" id="UP000504634"/>
    </source>
</evidence>
<dbReference type="PANTHER" id="PTHR10662:SF22">
    <property type="entry name" value="NUCLEAR RNA EXPORT FACTOR 1"/>
    <property type="match status" value="1"/>
</dbReference>
<dbReference type="InterPro" id="IPR002075">
    <property type="entry name" value="NTF2_dom"/>
</dbReference>
<dbReference type="Proteomes" id="UP000504634">
    <property type="component" value="Unplaced"/>
</dbReference>
<evidence type="ECO:0000259" key="6">
    <source>
        <dbReference type="PROSITE" id="PS50177"/>
    </source>
</evidence>
<dbReference type="GO" id="GO:0003723">
    <property type="term" value="F:RNA binding"/>
    <property type="evidence" value="ECO:0007669"/>
    <property type="project" value="TreeGrafter"/>
</dbReference>
<reference evidence="8" key="1">
    <citation type="submission" date="2025-08" db="UniProtKB">
        <authorList>
            <consortium name="RefSeq"/>
        </authorList>
    </citation>
    <scope>IDENTIFICATION</scope>
    <source>
        <strain evidence="8">11010-0011.00</strain>
        <tissue evidence="8">Whole body</tissue>
    </source>
</reference>
<comment type="subcellular location">
    <subcellularLocation>
        <location evidence="1">Nucleus</location>
    </subcellularLocation>
</comment>
<dbReference type="InterPro" id="IPR030217">
    <property type="entry name" value="NXF_fam"/>
</dbReference>
<protein>
    <submittedName>
        <fullName evidence="8">Nuclear RNA export factor 1</fullName>
    </submittedName>
</protein>
<dbReference type="Gene3D" id="3.10.450.50">
    <property type="match status" value="1"/>
</dbReference>
<dbReference type="GO" id="GO:0016973">
    <property type="term" value="P:poly(A)+ mRNA export from nucleus"/>
    <property type="evidence" value="ECO:0007669"/>
    <property type="project" value="TreeGrafter"/>
</dbReference>
<dbReference type="Pfam" id="PF24048">
    <property type="entry name" value="LRR_NXF1-5"/>
    <property type="match status" value="1"/>
</dbReference>
<proteinExistence type="inferred from homology"/>
<dbReference type="CTD" id="56000"/>
<dbReference type="PANTHER" id="PTHR10662">
    <property type="entry name" value="NUCLEAR RNA EXPORT FACTOR"/>
    <property type="match status" value="1"/>
</dbReference>
<dbReference type="Pfam" id="PF22602">
    <property type="entry name" value="NXF_NTF2"/>
    <property type="match status" value="1"/>
</dbReference>
<comment type="similarity">
    <text evidence="2">Belongs to the NXF family.</text>
</comment>
<dbReference type="Gene3D" id="3.80.10.10">
    <property type="entry name" value="Ribonuclease Inhibitor"/>
    <property type="match status" value="1"/>
</dbReference>
<dbReference type="OrthoDB" id="25872at2759"/>
<dbReference type="InterPro" id="IPR012677">
    <property type="entry name" value="Nucleotide-bd_a/b_plait_sf"/>
</dbReference>
<keyword evidence="3" id="KW-0813">Transport</keyword>
<dbReference type="InterPro" id="IPR057125">
    <property type="entry name" value="NXF1/2/3/5-like_LRR"/>
</dbReference>
<organism evidence="7 8">
    <name type="scientific">Drosophila lebanonensis</name>
    <name type="common">Fruit fly</name>
    <name type="synonym">Scaptodrosophila lebanonensis</name>
    <dbReference type="NCBI Taxonomy" id="7225"/>
    <lineage>
        <taxon>Eukaryota</taxon>
        <taxon>Metazoa</taxon>
        <taxon>Ecdysozoa</taxon>
        <taxon>Arthropoda</taxon>
        <taxon>Hexapoda</taxon>
        <taxon>Insecta</taxon>
        <taxon>Pterygota</taxon>
        <taxon>Neoptera</taxon>
        <taxon>Endopterygota</taxon>
        <taxon>Diptera</taxon>
        <taxon>Brachycera</taxon>
        <taxon>Muscomorpha</taxon>
        <taxon>Ephydroidea</taxon>
        <taxon>Drosophilidae</taxon>
        <taxon>Scaptodrosophila</taxon>
    </lineage>
</organism>
<keyword evidence="5" id="KW-0539">Nucleus</keyword>
<dbReference type="PROSITE" id="PS50177">
    <property type="entry name" value="NTF2_DOMAIN"/>
    <property type="match status" value="1"/>
</dbReference>
<dbReference type="GeneID" id="115625368"/>
<dbReference type="InterPro" id="IPR001611">
    <property type="entry name" value="Leu-rich_rpt"/>
</dbReference>
<evidence type="ECO:0000256" key="3">
    <source>
        <dbReference type="ARBA" id="ARBA00022448"/>
    </source>
</evidence>
<feature type="domain" description="NTF2" evidence="6">
    <location>
        <begin position="339"/>
        <end position="486"/>
    </location>
</feature>
<dbReference type="GO" id="GO:0005634">
    <property type="term" value="C:nucleus"/>
    <property type="evidence" value="ECO:0007669"/>
    <property type="project" value="UniProtKB-SubCell"/>
</dbReference>
<dbReference type="AlphaFoldDB" id="A0A6J2TMA8"/>
<dbReference type="RefSeq" id="XP_030376268.1">
    <property type="nucleotide sequence ID" value="XM_030520408.1"/>
</dbReference>
<keyword evidence="7" id="KW-1185">Reference proteome</keyword>
<dbReference type="SUPFAM" id="SSF54427">
    <property type="entry name" value="NTF2-like"/>
    <property type="match status" value="1"/>
</dbReference>
<dbReference type="Gene3D" id="3.30.70.330">
    <property type="match status" value="1"/>
</dbReference>
<evidence type="ECO:0000256" key="5">
    <source>
        <dbReference type="ARBA" id="ARBA00023242"/>
    </source>
</evidence>
<dbReference type="InterPro" id="IPR032675">
    <property type="entry name" value="LRR_dom_sf"/>
</dbReference>
<evidence type="ECO:0000256" key="4">
    <source>
        <dbReference type="ARBA" id="ARBA00022816"/>
    </source>
</evidence>
<dbReference type="PROSITE" id="PS51450">
    <property type="entry name" value="LRR"/>
    <property type="match status" value="1"/>
</dbReference>
<keyword evidence="4" id="KW-0509">mRNA transport</keyword>
<gene>
    <name evidence="8" type="primary">LOC115625368</name>
</gene>
<dbReference type="SUPFAM" id="SSF52058">
    <property type="entry name" value="L domain-like"/>
    <property type="match status" value="1"/>
</dbReference>
<evidence type="ECO:0000256" key="1">
    <source>
        <dbReference type="ARBA" id="ARBA00004123"/>
    </source>
</evidence>